<comment type="caution">
    <text evidence="3">The sequence shown here is derived from an EMBL/GenBank/DDBJ whole genome shotgun (WGS) entry which is preliminary data.</text>
</comment>
<dbReference type="AlphaFoldDB" id="A0A853C3L6"/>
<keyword evidence="2" id="KW-0472">Membrane</keyword>
<dbReference type="Proteomes" id="UP000530424">
    <property type="component" value="Unassembled WGS sequence"/>
</dbReference>
<gene>
    <name evidence="3" type="ORF">HNR19_002587</name>
</gene>
<feature type="compositionally biased region" description="Basic residues" evidence="1">
    <location>
        <begin position="114"/>
        <end position="124"/>
    </location>
</feature>
<proteinExistence type="predicted"/>
<evidence type="ECO:0000313" key="3">
    <source>
        <dbReference type="EMBL" id="NYJ01889.1"/>
    </source>
</evidence>
<dbReference type="Pfam" id="PF11239">
    <property type="entry name" value="DUF3040"/>
    <property type="match status" value="1"/>
</dbReference>
<sequence length="147" mass="15918">MPLSEEELRLLEQMERALVAEDPKFASTLRGTTMRQAARRRAILAGLGFAIGIAVLMGGAISGWWQIGIVGFVIMLVSATVALSALRGQRPGAQPAAAESSHPSGFGVIQGGKASRRSHHHRPSRGSGSFMQRVEERWRRRREGGGF</sequence>
<keyword evidence="2" id="KW-1133">Transmembrane helix</keyword>
<feature type="transmembrane region" description="Helical" evidence="2">
    <location>
        <begin position="67"/>
        <end position="86"/>
    </location>
</feature>
<dbReference type="EMBL" id="JACCFP010000001">
    <property type="protein sequence ID" value="NYJ01889.1"/>
    <property type="molecule type" value="Genomic_DNA"/>
</dbReference>
<feature type="region of interest" description="Disordered" evidence="1">
    <location>
        <begin position="90"/>
        <end position="134"/>
    </location>
</feature>
<evidence type="ECO:0008006" key="5">
    <source>
        <dbReference type="Google" id="ProtNLM"/>
    </source>
</evidence>
<evidence type="ECO:0000256" key="1">
    <source>
        <dbReference type="SAM" id="MobiDB-lite"/>
    </source>
</evidence>
<reference evidence="3 4" key="1">
    <citation type="submission" date="2020-07" db="EMBL/GenBank/DDBJ databases">
        <title>Sequencing the genomes of 1000 actinobacteria strains.</title>
        <authorList>
            <person name="Klenk H.-P."/>
        </authorList>
    </citation>
    <scope>NUCLEOTIDE SEQUENCE [LARGE SCALE GENOMIC DNA]</scope>
    <source>
        <strain evidence="3 4">DSM 103833</strain>
    </source>
</reference>
<keyword evidence="4" id="KW-1185">Reference proteome</keyword>
<evidence type="ECO:0000313" key="4">
    <source>
        <dbReference type="Proteomes" id="UP000530424"/>
    </source>
</evidence>
<dbReference type="InterPro" id="IPR021401">
    <property type="entry name" value="DUF3040"/>
</dbReference>
<feature type="transmembrane region" description="Helical" evidence="2">
    <location>
        <begin position="42"/>
        <end position="61"/>
    </location>
</feature>
<organism evidence="3 4">
    <name type="scientific">Nocardioides thalensis</name>
    <dbReference type="NCBI Taxonomy" id="1914755"/>
    <lineage>
        <taxon>Bacteria</taxon>
        <taxon>Bacillati</taxon>
        <taxon>Actinomycetota</taxon>
        <taxon>Actinomycetes</taxon>
        <taxon>Propionibacteriales</taxon>
        <taxon>Nocardioidaceae</taxon>
        <taxon>Nocardioides</taxon>
    </lineage>
</organism>
<evidence type="ECO:0000256" key="2">
    <source>
        <dbReference type="SAM" id="Phobius"/>
    </source>
</evidence>
<keyword evidence="2" id="KW-0812">Transmembrane</keyword>
<protein>
    <recommendedName>
        <fullName evidence="5">DUF3040 domain-containing protein</fullName>
    </recommendedName>
</protein>
<accession>A0A853C3L6</accession>
<dbReference type="RefSeq" id="WP_179668321.1">
    <property type="nucleotide sequence ID" value="NZ_JACCFP010000001.1"/>
</dbReference>
<name>A0A853C3L6_9ACTN</name>